<sequence>MAFFSLFINVLYLSSPLYLIQIYNRVLVGGNETTLILLSFILFLAVSVMFVLDFVRAKMLVRCSIAIDRKLSGRIFKSTAERSWNKGVSLGTRALRDFDEFRNFITGSGAYFAFDAPWAPLYLIILYMINPILGYIGTFGFVLLGCLAFLNEFITRVPLNKGQEETKRSFIVANNVMHNSDVVRAMGMLTPIEHHWQERRAQMLFSQAIASDRSAVMTAGVRSSRLLLQSMMLGVGAWLALEQVIMPATIFASSIIMSRALAPIERMVATWRQARSALASYKRIKSMLDAPSIEAPKRVGNSNNAVLEGKDVSYSTPTKTKPLFENISFRVGEGEVLGIAGPSGSGKSSLLKMVIGTRQPTNGSLQFGGLAIQDWDASELGRMTGYLPQNTGLFNGTIRENIARFGTSSMDEIIEAAEMAGIHKAILDLPDQYETIIGMGGEKLSGGEMQQLALARALLCKPKLLVLDEPSLKLDEAGKLFLRNALISMKKNGSIIVLVTQMAELIEFSDKIITLHNEKSTVDHQLSALQNPPEKRIVALQ</sequence>
<evidence type="ECO:0000313" key="11">
    <source>
        <dbReference type="Proteomes" id="UP001477870"/>
    </source>
</evidence>
<dbReference type="PANTHER" id="PTHR24221">
    <property type="entry name" value="ATP-BINDING CASSETTE SUB-FAMILY B"/>
    <property type="match status" value="1"/>
</dbReference>
<dbReference type="InterPro" id="IPR003593">
    <property type="entry name" value="AAA+_ATPase"/>
</dbReference>
<dbReference type="InterPro" id="IPR036640">
    <property type="entry name" value="ABC1_TM_sf"/>
</dbReference>
<gene>
    <name evidence="10" type="ORF">WNY59_15745</name>
</gene>
<evidence type="ECO:0000256" key="3">
    <source>
        <dbReference type="ARBA" id="ARBA00022741"/>
    </source>
</evidence>
<dbReference type="InterPro" id="IPR011527">
    <property type="entry name" value="ABC1_TM_dom"/>
</dbReference>
<evidence type="ECO:0000256" key="1">
    <source>
        <dbReference type="ARBA" id="ARBA00004651"/>
    </source>
</evidence>
<dbReference type="Pfam" id="PF00664">
    <property type="entry name" value="ABC_membrane"/>
    <property type="match status" value="1"/>
</dbReference>
<keyword evidence="3" id="KW-0547">Nucleotide-binding</keyword>
<accession>A0ABU9TA85</accession>
<evidence type="ECO:0000313" key="10">
    <source>
        <dbReference type="EMBL" id="MEM5503041.1"/>
    </source>
</evidence>
<name>A0ABU9TA85_9HYPH</name>
<dbReference type="InterPro" id="IPR010128">
    <property type="entry name" value="ATPase_T1SS_PrtD-like"/>
</dbReference>
<evidence type="ECO:0000256" key="7">
    <source>
        <dbReference type="SAM" id="Phobius"/>
    </source>
</evidence>
<feature type="transmembrane region" description="Helical" evidence="7">
    <location>
        <begin position="35"/>
        <end position="55"/>
    </location>
</feature>
<dbReference type="InterPro" id="IPR027417">
    <property type="entry name" value="P-loop_NTPase"/>
</dbReference>
<feature type="transmembrane region" description="Helical" evidence="7">
    <location>
        <begin position="135"/>
        <end position="154"/>
    </location>
</feature>
<dbReference type="PROSITE" id="PS50929">
    <property type="entry name" value="ABC_TM1F"/>
    <property type="match status" value="1"/>
</dbReference>
<dbReference type="InterPro" id="IPR039421">
    <property type="entry name" value="Type_1_exporter"/>
</dbReference>
<dbReference type="SMART" id="SM00382">
    <property type="entry name" value="AAA"/>
    <property type="match status" value="1"/>
</dbReference>
<dbReference type="Proteomes" id="UP001477870">
    <property type="component" value="Unassembled WGS sequence"/>
</dbReference>
<comment type="subcellular location">
    <subcellularLocation>
        <location evidence="1">Cell membrane</location>
        <topology evidence="1">Multi-pass membrane protein</topology>
    </subcellularLocation>
</comment>
<evidence type="ECO:0000256" key="6">
    <source>
        <dbReference type="ARBA" id="ARBA00023136"/>
    </source>
</evidence>
<keyword evidence="11" id="KW-1185">Reference proteome</keyword>
<evidence type="ECO:0000259" key="8">
    <source>
        <dbReference type="PROSITE" id="PS50893"/>
    </source>
</evidence>
<feature type="domain" description="ABC transporter" evidence="8">
    <location>
        <begin position="307"/>
        <end position="541"/>
    </location>
</feature>
<keyword evidence="4" id="KW-0067">ATP-binding</keyword>
<dbReference type="EMBL" id="JBBMQO010000010">
    <property type="protein sequence ID" value="MEM5503041.1"/>
    <property type="molecule type" value="Genomic_DNA"/>
</dbReference>
<feature type="transmembrane region" description="Helical" evidence="7">
    <location>
        <begin position="232"/>
        <end position="257"/>
    </location>
</feature>
<evidence type="ECO:0000256" key="5">
    <source>
        <dbReference type="ARBA" id="ARBA00022989"/>
    </source>
</evidence>
<dbReference type="SUPFAM" id="SSF90123">
    <property type="entry name" value="ABC transporter transmembrane region"/>
    <property type="match status" value="1"/>
</dbReference>
<dbReference type="Gene3D" id="1.20.1560.10">
    <property type="entry name" value="ABC transporter type 1, transmembrane domain"/>
    <property type="match status" value="1"/>
</dbReference>
<dbReference type="PROSITE" id="PS50893">
    <property type="entry name" value="ABC_TRANSPORTER_2"/>
    <property type="match status" value="1"/>
</dbReference>
<dbReference type="PANTHER" id="PTHR24221:SF248">
    <property type="entry name" value="ABC TRANSPORTER TRANSMEMBRANE REGION"/>
    <property type="match status" value="1"/>
</dbReference>
<proteinExistence type="predicted"/>
<dbReference type="InterPro" id="IPR003439">
    <property type="entry name" value="ABC_transporter-like_ATP-bd"/>
</dbReference>
<evidence type="ECO:0000259" key="9">
    <source>
        <dbReference type="PROSITE" id="PS50929"/>
    </source>
</evidence>
<dbReference type="Pfam" id="PF00005">
    <property type="entry name" value="ABC_tran"/>
    <property type="match status" value="1"/>
</dbReference>
<feature type="domain" description="ABC transmembrane type-1" evidence="9">
    <location>
        <begin position="1"/>
        <end position="276"/>
    </location>
</feature>
<keyword evidence="2 7" id="KW-0812">Transmembrane</keyword>
<evidence type="ECO:0000256" key="4">
    <source>
        <dbReference type="ARBA" id="ARBA00022840"/>
    </source>
</evidence>
<reference evidence="10 11" key="1">
    <citation type="submission" date="2024-03" db="EMBL/GenBank/DDBJ databases">
        <title>Community enrichment and isolation of bacterial strains for fucoidan degradation.</title>
        <authorList>
            <person name="Sichert A."/>
        </authorList>
    </citation>
    <scope>NUCLEOTIDE SEQUENCE [LARGE SCALE GENOMIC DNA]</scope>
    <source>
        <strain evidence="10 11">AS62</strain>
    </source>
</reference>
<dbReference type="Gene3D" id="3.40.50.300">
    <property type="entry name" value="P-loop containing nucleotide triphosphate hydrolases"/>
    <property type="match status" value="1"/>
</dbReference>
<protein>
    <submittedName>
        <fullName evidence="10">Type I secretion system permease/ATPase</fullName>
    </submittedName>
</protein>
<organism evidence="10 11">
    <name type="scientific">Ahrensia kielensis</name>
    <dbReference type="NCBI Taxonomy" id="76980"/>
    <lineage>
        <taxon>Bacteria</taxon>
        <taxon>Pseudomonadati</taxon>
        <taxon>Pseudomonadota</taxon>
        <taxon>Alphaproteobacteria</taxon>
        <taxon>Hyphomicrobiales</taxon>
        <taxon>Ahrensiaceae</taxon>
        <taxon>Ahrensia</taxon>
    </lineage>
</organism>
<keyword evidence="5 7" id="KW-1133">Transmembrane helix</keyword>
<dbReference type="SUPFAM" id="SSF52540">
    <property type="entry name" value="P-loop containing nucleoside triphosphate hydrolases"/>
    <property type="match status" value="1"/>
</dbReference>
<feature type="transmembrane region" description="Helical" evidence="7">
    <location>
        <begin position="110"/>
        <end position="129"/>
    </location>
</feature>
<dbReference type="RefSeq" id="WP_342849235.1">
    <property type="nucleotide sequence ID" value="NZ_JBBMQO010000010.1"/>
</dbReference>
<comment type="caution">
    <text evidence="10">The sequence shown here is derived from an EMBL/GenBank/DDBJ whole genome shotgun (WGS) entry which is preliminary data.</text>
</comment>
<keyword evidence="6 7" id="KW-0472">Membrane</keyword>
<dbReference type="NCBIfam" id="TIGR01842">
    <property type="entry name" value="type_I_sec_PrtD"/>
    <property type="match status" value="1"/>
</dbReference>
<evidence type="ECO:0000256" key="2">
    <source>
        <dbReference type="ARBA" id="ARBA00022692"/>
    </source>
</evidence>